<keyword evidence="4 6" id="KW-0067">ATP-binding</keyword>
<keyword evidence="3 6" id="KW-0547">Nucleotide-binding</keyword>
<dbReference type="GO" id="GO:0005524">
    <property type="term" value="F:ATP binding"/>
    <property type="evidence" value="ECO:0007669"/>
    <property type="project" value="UniProtKB-KW"/>
</dbReference>
<dbReference type="Gene3D" id="3.40.50.620">
    <property type="entry name" value="HUPs"/>
    <property type="match status" value="1"/>
</dbReference>
<dbReference type="GO" id="GO:0005737">
    <property type="term" value="C:cytoplasm"/>
    <property type="evidence" value="ECO:0007669"/>
    <property type="project" value="InterPro"/>
</dbReference>
<evidence type="ECO:0000313" key="9">
    <source>
        <dbReference type="EMBL" id="OGG14490.1"/>
    </source>
</evidence>
<dbReference type="EMBL" id="MFJE01000015">
    <property type="protein sequence ID" value="OGG14490.1"/>
    <property type="molecule type" value="Genomic_DNA"/>
</dbReference>
<dbReference type="NCBIfam" id="TIGR00552">
    <property type="entry name" value="nadE"/>
    <property type="match status" value="1"/>
</dbReference>
<evidence type="ECO:0000256" key="5">
    <source>
        <dbReference type="ARBA" id="ARBA00023027"/>
    </source>
</evidence>
<name>A0A1F5ZPS7_9BACT</name>
<evidence type="ECO:0000256" key="2">
    <source>
        <dbReference type="ARBA" id="ARBA00022598"/>
    </source>
</evidence>
<dbReference type="InterPro" id="IPR014729">
    <property type="entry name" value="Rossmann-like_a/b/a_fold"/>
</dbReference>
<dbReference type="FunFam" id="3.40.50.620:FF:000106">
    <property type="entry name" value="Glutamine-dependent NAD(+) synthetase"/>
    <property type="match status" value="1"/>
</dbReference>
<keyword evidence="5 6" id="KW-0520">NAD</keyword>
<dbReference type="PANTHER" id="PTHR23090:SF9">
    <property type="entry name" value="GLUTAMINE-DEPENDENT NAD(+) SYNTHETASE"/>
    <property type="match status" value="1"/>
</dbReference>
<comment type="similarity">
    <text evidence="6">Belongs to the NAD synthetase family.</text>
</comment>
<organism evidence="9 10">
    <name type="scientific">Candidatus Gottesmanbacteria bacterium RIFCSPHIGHO2_01_FULL_39_10</name>
    <dbReference type="NCBI Taxonomy" id="1798375"/>
    <lineage>
        <taxon>Bacteria</taxon>
        <taxon>Candidatus Gottesmaniibacteriota</taxon>
    </lineage>
</organism>
<dbReference type="EC" id="6.3.1.5" evidence="7"/>
<gene>
    <name evidence="9" type="ORF">A2773_05420</name>
</gene>
<dbReference type="PANTHER" id="PTHR23090">
    <property type="entry name" value="NH 3 /GLUTAMINE-DEPENDENT NAD + SYNTHETASE"/>
    <property type="match status" value="1"/>
</dbReference>
<dbReference type="Pfam" id="PF02540">
    <property type="entry name" value="NAD_synthase"/>
    <property type="match status" value="1"/>
</dbReference>
<dbReference type="UniPathway" id="UPA00253"/>
<comment type="pathway">
    <text evidence="1">Cofactor biosynthesis; NAD(+) biosynthesis.</text>
</comment>
<evidence type="ECO:0000259" key="8">
    <source>
        <dbReference type="Pfam" id="PF02540"/>
    </source>
</evidence>
<dbReference type="InterPro" id="IPR022310">
    <property type="entry name" value="NAD/GMP_synthase"/>
</dbReference>
<dbReference type="CDD" id="cd00553">
    <property type="entry name" value="NAD_synthase"/>
    <property type="match status" value="1"/>
</dbReference>
<dbReference type="InterPro" id="IPR003694">
    <property type="entry name" value="NAD_synthase"/>
</dbReference>
<dbReference type="NCBIfam" id="NF010587">
    <property type="entry name" value="PRK13980.1"/>
    <property type="match status" value="1"/>
</dbReference>
<sequence length="258" mass="29166">MPNLSINPEKETQKIVDFLRSSLQKTPFKKVIVGLSGGVDSATVTFLAIKALGKENVHIVQLPHGEMAKGGLTKSQSLVDYLNIPKDIVHKIDIKPFIDQISGTDKAIDQIRLGNIMARIRMIFLFDLAKKYKALVCGTENRTEHLLGYFTRFGDEASDIEPIRHLYKTQVKQLAMYLNTPQEIIDAVPSAGLWPGQTDEGEFGFSYKDADQILSLHFDQKLKKEEIIEKGFKPDLVDKVLKRVGDNRFKHELPFQLD</sequence>
<dbReference type="GO" id="GO:0009435">
    <property type="term" value="P:NAD+ biosynthetic process"/>
    <property type="evidence" value="ECO:0007669"/>
    <property type="project" value="UniProtKB-UniPathway"/>
</dbReference>
<dbReference type="SUPFAM" id="SSF52402">
    <property type="entry name" value="Adenine nucleotide alpha hydrolases-like"/>
    <property type="match status" value="1"/>
</dbReference>
<proteinExistence type="inferred from homology"/>
<comment type="catalytic activity">
    <reaction evidence="7">
        <text>deamido-NAD(+) + NH4(+) + ATP = AMP + diphosphate + NAD(+) + H(+)</text>
        <dbReference type="Rhea" id="RHEA:21188"/>
        <dbReference type="ChEBI" id="CHEBI:15378"/>
        <dbReference type="ChEBI" id="CHEBI:28938"/>
        <dbReference type="ChEBI" id="CHEBI:30616"/>
        <dbReference type="ChEBI" id="CHEBI:33019"/>
        <dbReference type="ChEBI" id="CHEBI:57540"/>
        <dbReference type="ChEBI" id="CHEBI:58437"/>
        <dbReference type="ChEBI" id="CHEBI:456215"/>
        <dbReference type="EC" id="6.3.1.5"/>
    </reaction>
</comment>
<comment type="caution">
    <text evidence="9">The sequence shown here is derived from an EMBL/GenBank/DDBJ whole genome shotgun (WGS) entry which is preliminary data.</text>
</comment>
<reference evidence="9 10" key="1">
    <citation type="journal article" date="2016" name="Nat. Commun.">
        <title>Thousands of microbial genomes shed light on interconnected biogeochemical processes in an aquifer system.</title>
        <authorList>
            <person name="Anantharaman K."/>
            <person name="Brown C.T."/>
            <person name="Hug L.A."/>
            <person name="Sharon I."/>
            <person name="Castelle C.J."/>
            <person name="Probst A.J."/>
            <person name="Thomas B.C."/>
            <person name="Singh A."/>
            <person name="Wilkins M.J."/>
            <person name="Karaoz U."/>
            <person name="Brodie E.L."/>
            <person name="Williams K.H."/>
            <person name="Hubbard S.S."/>
            <person name="Banfield J.F."/>
        </authorList>
    </citation>
    <scope>NUCLEOTIDE SEQUENCE [LARGE SCALE GENOMIC DNA]</scope>
</reference>
<evidence type="ECO:0000256" key="7">
    <source>
        <dbReference type="RuleBase" id="RU003812"/>
    </source>
</evidence>
<dbReference type="GO" id="GO:0004359">
    <property type="term" value="F:glutaminase activity"/>
    <property type="evidence" value="ECO:0007669"/>
    <property type="project" value="InterPro"/>
</dbReference>
<evidence type="ECO:0000256" key="6">
    <source>
        <dbReference type="RuleBase" id="RU003811"/>
    </source>
</evidence>
<dbReference type="AlphaFoldDB" id="A0A1F5ZPS7"/>
<evidence type="ECO:0000256" key="1">
    <source>
        <dbReference type="ARBA" id="ARBA00004790"/>
    </source>
</evidence>
<keyword evidence="2 6" id="KW-0436">Ligase</keyword>
<evidence type="ECO:0000313" key="10">
    <source>
        <dbReference type="Proteomes" id="UP000177383"/>
    </source>
</evidence>
<evidence type="ECO:0000256" key="4">
    <source>
        <dbReference type="ARBA" id="ARBA00022840"/>
    </source>
</evidence>
<evidence type="ECO:0000256" key="3">
    <source>
        <dbReference type="ARBA" id="ARBA00022741"/>
    </source>
</evidence>
<dbReference type="Proteomes" id="UP000177383">
    <property type="component" value="Unassembled WGS sequence"/>
</dbReference>
<dbReference type="GO" id="GO:0008795">
    <property type="term" value="F:NAD+ synthase activity"/>
    <property type="evidence" value="ECO:0007669"/>
    <property type="project" value="UniProtKB-EC"/>
</dbReference>
<protein>
    <recommendedName>
        <fullName evidence="7">NH(3)-dependent NAD(+) synthetase</fullName>
        <ecNumber evidence="7">6.3.1.5</ecNumber>
    </recommendedName>
</protein>
<accession>A0A1F5ZPS7</accession>
<dbReference type="STRING" id="1798375.A2773_05420"/>
<feature type="domain" description="NAD/GMP synthase" evidence="8">
    <location>
        <begin position="12"/>
        <end position="254"/>
    </location>
</feature>
<dbReference type="GO" id="GO:0003952">
    <property type="term" value="F:NAD+ synthase (glutamine-hydrolyzing) activity"/>
    <property type="evidence" value="ECO:0007669"/>
    <property type="project" value="InterPro"/>
</dbReference>